<organism evidence="5 6">
    <name type="scientific">Kalanchoe fedtschenkoi</name>
    <name type="common">Lavender scallops</name>
    <name type="synonym">South American air plant</name>
    <dbReference type="NCBI Taxonomy" id="63787"/>
    <lineage>
        <taxon>Eukaryota</taxon>
        <taxon>Viridiplantae</taxon>
        <taxon>Streptophyta</taxon>
        <taxon>Embryophyta</taxon>
        <taxon>Tracheophyta</taxon>
        <taxon>Spermatophyta</taxon>
        <taxon>Magnoliopsida</taxon>
        <taxon>eudicotyledons</taxon>
        <taxon>Gunneridae</taxon>
        <taxon>Pentapetalae</taxon>
        <taxon>Saxifragales</taxon>
        <taxon>Crassulaceae</taxon>
        <taxon>Kalanchoe</taxon>
    </lineage>
</organism>
<protein>
    <recommendedName>
        <fullName evidence="7">GDSL esterase/lipase</fullName>
    </recommendedName>
</protein>
<keyword evidence="3" id="KW-0443">Lipid metabolism</keyword>
<proteinExistence type="inferred from homology"/>
<dbReference type="AlphaFoldDB" id="A0A7N0UWB8"/>
<evidence type="ECO:0000256" key="1">
    <source>
        <dbReference type="ARBA" id="ARBA00008668"/>
    </source>
</evidence>
<dbReference type="InterPro" id="IPR036514">
    <property type="entry name" value="SGNH_hydro_sf"/>
</dbReference>
<evidence type="ECO:0000313" key="6">
    <source>
        <dbReference type="Proteomes" id="UP000594263"/>
    </source>
</evidence>
<dbReference type="PANTHER" id="PTHR45648">
    <property type="entry name" value="GDSL LIPASE/ACYLHYDROLASE FAMILY PROTEIN (AFU_ORTHOLOGUE AFUA_4G14700)"/>
    <property type="match status" value="1"/>
</dbReference>
<name>A0A7N0UWB8_KALFE</name>
<dbReference type="InterPro" id="IPR051058">
    <property type="entry name" value="GDSL_Est/Lipase"/>
</dbReference>
<evidence type="ECO:0000256" key="2">
    <source>
        <dbReference type="ARBA" id="ARBA00022801"/>
    </source>
</evidence>
<reference evidence="5" key="1">
    <citation type="submission" date="2021-01" db="UniProtKB">
        <authorList>
            <consortium name="EnsemblPlants"/>
        </authorList>
    </citation>
    <scope>IDENTIFICATION</scope>
</reference>
<evidence type="ECO:0000256" key="3">
    <source>
        <dbReference type="ARBA" id="ARBA00022963"/>
    </source>
</evidence>
<dbReference type="OMA" id="CNEETNY"/>
<evidence type="ECO:0000256" key="4">
    <source>
        <dbReference type="SAM" id="SignalP"/>
    </source>
</evidence>
<dbReference type="SUPFAM" id="SSF52266">
    <property type="entry name" value="SGNH hydrolase"/>
    <property type="match status" value="1"/>
</dbReference>
<feature type="signal peptide" evidence="4">
    <location>
        <begin position="1"/>
        <end position="28"/>
    </location>
</feature>
<dbReference type="Gramene" id="Kaladp0090s0015.1.v1.1">
    <property type="protein sequence ID" value="Kaladp0090s0015.1.v1.1"/>
    <property type="gene ID" value="Kaladp0090s0015.v1.1"/>
</dbReference>
<keyword evidence="3" id="KW-0442">Lipid degradation</keyword>
<evidence type="ECO:0008006" key="7">
    <source>
        <dbReference type="Google" id="ProtNLM"/>
    </source>
</evidence>
<accession>A0A7N0UWB8</accession>
<keyword evidence="2" id="KW-0378">Hydrolase</keyword>
<dbReference type="InterPro" id="IPR001087">
    <property type="entry name" value="GDSL"/>
</dbReference>
<evidence type="ECO:0000313" key="5">
    <source>
        <dbReference type="EnsemblPlants" id="Kaladp0090s0015.1.v1.1"/>
    </source>
</evidence>
<dbReference type="InterPro" id="IPR035669">
    <property type="entry name" value="SGNH_plant_lipase-like"/>
</dbReference>
<dbReference type="EnsemblPlants" id="Kaladp0090s0015.1.v1.1">
    <property type="protein sequence ID" value="Kaladp0090s0015.1.v1.1"/>
    <property type="gene ID" value="Kaladp0090s0015.v1.1"/>
</dbReference>
<dbReference type="GO" id="GO:0016788">
    <property type="term" value="F:hydrolase activity, acting on ester bonds"/>
    <property type="evidence" value="ECO:0007669"/>
    <property type="project" value="InterPro"/>
</dbReference>
<sequence>MRRKKMMAIRWCPLLFCFMLFRFEYCIAQSAPAVYVFGDSLVDVGNNNHLPISIAKSDFPHNGIDFPTKKATGRFSNGKNAADFLAVKLGIPTSPPYLSLKSKFKKVNASAFVSGVSFASGGAGIFNGTDNVLSQSLPLTKQVEYYSLVYQEIVKQLGAAAAQTHLSKSVFAVVIGSNDVFGYHDSNSKARKASSPQQYSQQMVTLLQTHINRIHSLGARKFVITGIGPVGCCPSERNKNKDACNEDANSLAQMYNEAVKSMLQNLSSTLQPFYYSYFDTYKVLNSFIQNPADHGFKEVRAACCGLGNLNADLPCLPIATYCPNRKDHVFWDLYHPTEAAASLFVDYIYDGPQTYTFPINVKQLVAI</sequence>
<dbReference type="CDD" id="cd01837">
    <property type="entry name" value="SGNH_plant_lipase_like"/>
    <property type="match status" value="1"/>
</dbReference>
<dbReference type="Pfam" id="PF00657">
    <property type="entry name" value="Lipase_GDSL"/>
    <property type="match status" value="1"/>
</dbReference>
<keyword evidence="6" id="KW-1185">Reference proteome</keyword>
<dbReference type="Gene3D" id="3.40.50.1110">
    <property type="entry name" value="SGNH hydrolase"/>
    <property type="match status" value="1"/>
</dbReference>
<dbReference type="GO" id="GO:0016042">
    <property type="term" value="P:lipid catabolic process"/>
    <property type="evidence" value="ECO:0007669"/>
    <property type="project" value="UniProtKB-KW"/>
</dbReference>
<comment type="similarity">
    <text evidence="1">Belongs to the 'GDSL' lipolytic enzyme family.</text>
</comment>
<dbReference type="PANTHER" id="PTHR45648:SF106">
    <property type="entry name" value="ANTHER-SPECIFIC PROLINE-RICH PROTEIN APG"/>
    <property type="match status" value="1"/>
</dbReference>
<keyword evidence="4" id="KW-0732">Signal</keyword>
<feature type="chain" id="PRO_5029854729" description="GDSL esterase/lipase" evidence="4">
    <location>
        <begin position="29"/>
        <end position="367"/>
    </location>
</feature>
<dbReference type="Proteomes" id="UP000594263">
    <property type="component" value="Unplaced"/>
</dbReference>